<dbReference type="GeneID" id="63808697"/>
<comment type="caution">
    <text evidence="2">The sequence shown here is derived from an EMBL/GenBank/DDBJ whole genome shotgun (WGS) entry which is preliminary data.</text>
</comment>
<dbReference type="OrthoDB" id="5576941at2759"/>
<evidence type="ECO:0000313" key="3">
    <source>
        <dbReference type="Proteomes" id="UP000193922"/>
    </source>
</evidence>
<evidence type="ECO:0000256" key="1">
    <source>
        <dbReference type="SAM" id="MobiDB-lite"/>
    </source>
</evidence>
<gene>
    <name evidence="2" type="ORF">DL89DRAFT_75830</name>
</gene>
<organism evidence="2 3">
    <name type="scientific">Linderina pennispora</name>
    <dbReference type="NCBI Taxonomy" id="61395"/>
    <lineage>
        <taxon>Eukaryota</taxon>
        <taxon>Fungi</taxon>
        <taxon>Fungi incertae sedis</taxon>
        <taxon>Zoopagomycota</taxon>
        <taxon>Kickxellomycotina</taxon>
        <taxon>Kickxellomycetes</taxon>
        <taxon>Kickxellales</taxon>
        <taxon>Kickxellaceae</taxon>
        <taxon>Linderina</taxon>
    </lineage>
</organism>
<keyword evidence="3" id="KW-1185">Reference proteome</keyword>
<dbReference type="RefSeq" id="XP_040740086.1">
    <property type="nucleotide sequence ID" value="XM_040892049.1"/>
</dbReference>
<name>A0A1Y1VYC0_9FUNG</name>
<dbReference type="EMBL" id="MCFD01000018">
    <property type="protein sequence ID" value="ORX66035.1"/>
    <property type="molecule type" value="Genomic_DNA"/>
</dbReference>
<proteinExistence type="predicted"/>
<feature type="region of interest" description="Disordered" evidence="1">
    <location>
        <begin position="96"/>
        <end position="177"/>
    </location>
</feature>
<accession>A0A1Y1VYC0</accession>
<dbReference type="Proteomes" id="UP000193922">
    <property type="component" value="Unassembled WGS sequence"/>
</dbReference>
<sequence length="234" mass="27245">MHAETDFTTPKNLRRCALLRLIYFQWQSLNKLGTKSQSMYRDYENRLREIEALPTEKEQEAEWQSIFLPNHQWTFPDASHWIGSLYHQYSLHRLHNSSSSSNNNNNITSQIPHPHHRQQQQQHPSGLHPRYYAGVPPSAQPSRILPPPSQVYHRTPTPMQQRPHGTHEHEAQRDDDSEMSVNLSPEALMGPHEHLEQIVYATGQRGATNTATNKSSYRRAHKVMHIPHIITRIQ</sequence>
<dbReference type="AlphaFoldDB" id="A0A1Y1VYC0"/>
<feature type="compositionally biased region" description="Basic and acidic residues" evidence="1">
    <location>
        <begin position="165"/>
        <end position="174"/>
    </location>
</feature>
<reference evidence="2 3" key="1">
    <citation type="submission" date="2016-07" db="EMBL/GenBank/DDBJ databases">
        <title>Pervasive Adenine N6-methylation of Active Genes in Fungi.</title>
        <authorList>
            <consortium name="DOE Joint Genome Institute"/>
            <person name="Mondo S.J."/>
            <person name="Dannebaum R.O."/>
            <person name="Kuo R.C."/>
            <person name="Labutti K."/>
            <person name="Haridas S."/>
            <person name="Kuo A."/>
            <person name="Salamov A."/>
            <person name="Ahrendt S.R."/>
            <person name="Lipzen A."/>
            <person name="Sullivan W."/>
            <person name="Andreopoulos W.B."/>
            <person name="Clum A."/>
            <person name="Lindquist E."/>
            <person name="Daum C."/>
            <person name="Ramamoorthy G.K."/>
            <person name="Gryganskyi A."/>
            <person name="Culley D."/>
            <person name="Magnuson J.K."/>
            <person name="James T.Y."/>
            <person name="O'Malley M.A."/>
            <person name="Stajich J.E."/>
            <person name="Spatafora J.W."/>
            <person name="Visel A."/>
            <person name="Grigoriev I.V."/>
        </authorList>
    </citation>
    <scope>NUCLEOTIDE SEQUENCE [LARGE SCALE GENOMIC DNA]</scope>
    <source>
        <strain evidence="2 3">ATCC 12442</strain>
    </source>
</reference>
<protein>
    <submittedName>
        <fullName evidence="2">Uncharacterized protein</fullName>
    </submittedName>
</protein>
<evidence type="ECO:0000313" key="2">
    <source>
        <dbReference type="EMBL" id="ORX66035.1"/>
    </source>
</evidence>
<feature type="compositionally biased region" description="Low complexity" evidence="1">
    <location>
        <begin position="96"/>
        <end position="112"/>
    </location>
</feature>